<dbReference type="InterPro" id="IPR053196">
    <property type="entry name" value="Lipoprotein_YbaY-like"/>
</dbReference>
<dbReference type="AlphaFoldDB" id="A0A972FZ34"/>
<sequence>MKDVSKMDVPAQILASVTMSEPVTPTRFEFVLPRTTFITGHTYAIGAKIMLNDKLLFINTQAYSLDPNALVPLSVMLDKVGS</sequence>
<evidence type="ECO:0000313" key="1">
    <source>
        <dbReference type="EMBL" id="NMH64531.1"/>
    </source>
</evidence>
<dbReference type="EMBL" id="JAAXYH010000002">
    <property type="protein sequence ID" value="NMH64531.1"/>
    <property type="molecule type" value="Genomic_DNA"/>
</dbReference>
<gene>
    <name evidence="1" type="ORF">HC757_05035</name>
</gene>
<dbReference type="Proteomes" id="UP000737113">
    <property type="component" value="Unassembled WGS sequence"/>
</dbReference>
<accession>A0A972FZ34</accession>
<dbReference type="PANTHER" id="PTHR38013:SF1">
    <property type="entry name" value="GLYCOPROTEIN_POLYSACCHARIDE METABOLISM"/>
    <property type="match status" value="1"/>
</dbReference>
<name>A0A972FZ34_9GAMM</name>
<dbReference type="Pfam" id="PF09619">
    <property type="entry name" value="YscW"/>
    <property type="match status" value="1"/>
</dbReference>
<dbReference type="InterPro" id="IPR039366">
    <property type="entry name" value="Pilotin"/>
</dbReference>
<dbReference type="PANTHER" id="PTHR38013">
    <property type="entry name" value="GLYCOPROTEIN/POLYSACCHARIDE METABOLISM"/>
    <property type="match status" value="1"/>
</dbReference>
<organism evidence="1 2">
    <name type="scientific">Shewanella salipaludis</name>
    <dbReference type="NCBI Taxonomy" id="2723052"/>
    <lineage>
        <taxon>Bacteria</taxon>
        <taxon>Pseudomonadati</taxon>
        <taxon>Pseudomonadota</taxon>
        <taxon>Gammaproteobacteria</taxon>
        <taxon>Alteromonadales</taxon>
        <taxon>Shewanellaceae</taxon>
        <taxon>Shewanella</taxon>
    </lineage>
</organism>
<keyword evidence="2" id="KW-1185">Reference proteome</keyword>
<proteinExistence type="predicted"/>
<reference evidence="1" key="1">
    <citation type="submission" date="2020-04" db="EMBL/GenBank/DDBJ databases">
        <title>Description of Shewanella salipaludis sp. nov., isolated from a salt marsh.</title>
        <authorList>
            <person name="Park S."/>
            <person name="Yoon J.-H."/>
        </authorList>
    </citation>
    <scope>NUCLEOTIDE SEQUENCE</scope>
    <source>
        <strain evidence="1">SHSM-M6</strain>
    </source>
</reference>
<comment type="caution">
    <text evidence="1">The sequence shown here is derived from an EMBL/GenBank/DDBJ whole genome shotgun (WGS) entry which is preliminary data.</text>
</comment>
<evidence type="ECO:0000313" key="2">
    <source>
        <dbReference type="Proteomes" id="UP000737113"/>
    </source>
</evidence>
<protein>
    <submittedName>
        <fullName evidence="1">Uncharacterized protein</fullName>
    </submittedName>
</protein>
<dbReference type="RefSeq" id="WP_169563202.1">
    <property type="nucleotide sequence ID" value="NZ_JAAXYH010000002.1"/>
</dbReference>